<reference evidence="3 5" key="2">
    <citation type="journal article" date="2016" name="Front. Microbiol.">
        <title>Industrial Acetogenic Biocatalysts: A Comparative Metabolic and Genomic Analysis.</title>
        <authorList>
            <person name="Bengelsdorf F."/>
            <person name="Poehlein A."/>
            <person name="Sonja S."/>
            <person name="Erz C."/>
            <person name="Hummel T."/>
            <person name="Hoffmeister S."/>
            <person name="Daniel R."/>
            <person name="Durre P."/>
        </authorList>
    </citation>
    <scope>NUCLEOTIDE SEQUENCE [LARGE SCALE GENOMIC DNA]</scope>
    <source>
        <strain evidence="3 5">PTA-10522</strain>
    </source>
</reference>
<dbReference type="AlphaFoldDB" id="A0A162LEW1"/>
<evidence type="ECO:0000313" key="4">
    <source>
        <dbReference type="Proteomes" id="UP000077384"/>
    </source>
</evidence>
<evidence type="ECO:0000313" key="2">
    <source>
        <dbReference type="EMBL" id="OAA92616.1"/>
    </source>
</evidence>
<dbReference type="PATRIC" id="fig|1705578.3.peg.1302"/>
<dbReference type="EMBL" id="LROR01000070">
    <property type="protein sequence ID" value="OBR91545.1"/>
    <property type="molecule type" value="Genomic_DNA"/>
</dbReference>
<dbReference type="EMBL" id="LITQ01000019">
    <property type="protein sequence ID" value="OAA92616.1"/>
    <property type="molecule type" value="Genomic_DNA"/>
</dbReference>
<keyword evidence="1" id="KW-1133">Transmembrane helix</keyword>
<proteinExistence type="predicted"/>
<feature type="transmembrane region" description="Helical" evidence="1">
    <location>
        <begin position="111"/>
        <end position="130"/>
    </location>
</feature>
<evidence type="ECO:0000313" key="5">
    <source>
        <dbReference type="Proteomes" id="UP000093694"/>
    </source>
</evidence>
<keyword evidence="5" id="KW-1185">Reference proteome</keyword>
<evidence type="ECO:0000313" key="3">
    <source>
        <dbReference type="EMBL" id="OBR91545.1"/>
    </source>
</evidence>
<keyword evidence="1" id="KW-0472">Membrane</keyword>
<dbReference type="Proteomes" id="UP000077384">
    <property type="component" value="Unassembled WGS sequence"/>
</dbReference>
<comment type="caution">
    <text evidence="2">The sequence shown here is derived from an EMBL/GenBank/DDBJ whole genome shotgun (WGS) entry which is preliminary data.</text>
</comment>
<feature type="transmembrane region" description="Helical" evidence="1">
    <location>
        <begin position="136"/>
        <end position="157"/>
    </location>
</feature>
<dbReference type="Pfam" id="PF11193">
    <property type="entry name" value="DUF2812"/>
    <property type="match status" value="1"/>
</dbReference>
<gene>
    <name evidence="3" type="ORF">CLCOS_34650</name>
    <name evidence="2" type="ORF">WX73_00912</name>
</gene>
<evidence type="ECO:0008006" key="6">
    <source>
        <dbReference type="Google" id="ProtNLM"/>
    </source>
</evidence>
<keyword evidence="1" id="KW-0812">Transmembrane</keyword>
<reference evidence="2 4" key="1">
    <citation type="journal article" date="2015" name="Biotechnol. Bioeng.">
        <title>Genome sequence and phenotypic characterization of Caulobacter segnis.</title>
        <authorList>
            <person name="Patel S."/>
            <person name="Fletcher B."/>
            <person name="Scott D.C."/>
            <person name="Ely B."/>
        </authorList>
    </citation>
    <scope>NUCLEOTIDE SEQUENCE [LARGE SCALE GENOMIC DNA]</scope>
    <source>
        <strain evidence="2 4">PS02</strain>
    </source>
</reference>
<dbReference type="RefSeq" id="WP_063601530.1">
    <property type="nucleotide sequence ID" value="NZ_LITQ01000019.1"/>
</dbReference>
<organism evidence="2 4">
    <name type="scientific">Clostridium coskatii</name>
    <dbReference type="NCBI Taxonomy" id="1705578"/>
    <lineage>
        <taxon>Bacteria</taxon>
        <taxon>Bacillati</taxon>
        <taxon>Bacillota</taxon>
        <taxon>Clostridia</taxon>
        <taxon>Eubacteriales</taxon>
        <taxon>Clostridiaceae</taxon>
        <taxon>Clostridium</taxon>
    </lineage>
</organism>
<protein>
    <recommendedName>
        <fullName evidence="6">DUF2812 domain-containing protein</fullName>
    </recommendedName>
</protein>
<dbReference type="InterPro" id="IPR021359">
    <property type="entry name" value="DUF2812"/>
</dbReference>
<sequence>MLKFRLYYDKDEEEAWLKKMCLDGWEFKKFFLGFYTFKPCEPGEYNYQIDLLDNWNGDTVDYSSFMNDIGVQVVGQWWRWVYLKKKASDGPFEMYTDVESKIAQYRRIGNLFKVFSFVEAICFFVELIGAVNTGDYILVIFTVLLAAISLTMIRIVWKCKLKIEKFKREGM</sequence>
<name>A0A162LEW1_9CLOT</name>
<evidence type="ECO:0000256" key="1">
    <source>
        <dbReference type="SAM" id="Phobius"/>
    </source>
</evidence>
<accession>A0A162LEW1</accession>
<dbReference type="Proteomes" id="UP000093694">
    <property type="component" value="Unassembled WGS sequence"/>
</dbReference>